<dbReference type="EMBL" id="JAMDMJ010000018">
    <property type="protein sequence ID" value="MCY9597142.1"/>
    <property type="molecule type" value="Genomic_DNA"/>
</dbReference>
<dbReference type="Pfam" id="PF08974">
    <property type="entry name" value="DUF1877"/>
    <property type="match status" value="1"/>
</dbReference>
<keyword evidence="4" id="KW-1185">Reference proteome</keyword>
<name>A0A410WPX1_9BACL</name>
<organism evidence="2 3">
    <name type="scientific">Paenibacillus chitinolyticus</name>
    <dbReference type="NCBI Taxonomy" id="79263"/>
    <lineage>
        <taxon>Bacteria</taxon>
        <taxon>Bacillati</taxon>
        <taxon>Bacillota</taxon>
        <taxon>Bacilli</taxon>
        <taxon>Bacillales</taxon>
        <taxon>Paenibacillaceae</taxon>
        <taxon>Paenibacillus</taxon>
    </lineage>
</organism>
<dbReference type="InterPro" id="IPR035944">
    <property type="entry name" value="YfbM-like_sf"/>
</dbReference>
<evidence type="ECO:0000313" key="1">
    <source>
        <dbReference type="EMBL" id="MCY9597142.1"/>
    </source>
</evidence>
<evidence type="ECO:0000313" key="4">
    <source>
        <dbReference type="Proteomes" id="UP001527202"/>
    </source>
</evidence>
<gene>
    <name evidence="1" type="ORF">M5X16_15385</name>
    <name evidence="2" type="ORF">PC41400_01745</name>
</gene>
<dbReference type="OrthoDB" id="289289at2"/>
<accession>A0A410WPX1</accession>
<evidence type="ECO:0000313" key="2">
    <source>
        <dbReference type="EMBL" id="QAV16486.1"/>
    </source>
</evidence>
<dbReference type="SUPFAM" id="SSF111069">
    <property type="entry name" value="Hypothetical protein yfbM"/>
    <property type="match status" value="1"/>
</dbReference>
<proteinExistence type="predicted"/>
<dbReference type="AlphaFoldDB" id="A0A410WPX1"/>
<dbReference type="Proteomes" id="UP000288943">
    <property type="component" value="Chromosome"/>
</dbReference>
<dbReference type="KEGG" id="pchi:PC41400_01745"/>
<evidence type="ECO:0000313" key="3">
    <source>
        <dbReference type="Proteomes" id="UP000288943"/>
    </source>
</evidence>
<dbReference type="Gene3D" id="3.40.1760.10">
    <property type="entry name" value="YfbM-like super family"/>
    <property type="match status" value="1"/>
</dbReference>
<dbReference type="RefSeq" id="WP_042231805.1">
    <property type="nucleotide sequence ID" value="NZ_CP026520.1"/>
</dbReference>
<reference evidence="2 3" key="1">
    <citation type="submission" date="2018-01" db="EMBL/GenBank/DDBJ databases">
        <title>The whole genome sequencing and assembly of Paenibacillus chitinolyticus KCCM 41400 strain.</title>
        <authorList>
            <person name="Kim J.-Y."/>
            <person name="Park M.-K."/>
            <person name="Lee Y.-J."/>
            <person name="Yi H."/>
            <person name="Bahn Y.-S."/>
            <person name="Kim J.F."/>
            <person name="Lee D.-W."/>
        </authorList>
    </citation>
    <scope>NUCLEOTIDE SEQUENCE [LARGE SCALE GENOMIC DNA]</scope>
    <source>
        <strain evidence="2 3">KCCM 41400</strain>
    </source>
</reference>
<dbReference type="EMBL" id="CP026520">
    <property type="protein sequence ID" value="QAV16486.1"/>
    <property type="molecule type" value="Genomic_DNA"/>
</dbReference>
<dbReference type="InterPro" id="IPR015068">
    <property type="entry name" value="DUF1877"/>
</dbReference>
<dbReference type="Proteomes" id="UP001527202">
    <property type="component" value="Unassembled WGS sequence"/>
</dbReference>
<protein>
    <submittedName>
        <fullName evidence="2">DUF1877 domain-containing protein</fullName>
    </submittedName>
    <submittedName>
        <fullName evidence="1">YfbM family protein</fullName>
    </submittedName>
</protein>
<dbReference type="GeneID" id="95373537"/>
<reference evidence="1 4" key="2">
    <citation type="submission" date="2022-05" db="EMBL/GenBank/DDBJ databases">
        <title>Genome Sequencing of Bee-Associated Microbes.</title>
        <authorList>
            <person name="Dunlap C."/>
        </authorList>
    </citation>
    <scope>NUCLEOTIDE SEQUENCE [LARGE SCALE GENOMIC DNA]</scope>
    <source>
        <strain evidence="1 4">NRRL B-23120</strain>
    </source>
</reference>
<sequence>MGIMACFLSLNDALADEVAQLDNAHIVEKVEELMGKQRCPVYEMDKLWDGLHYLLTGNSASQPIEDHPLSEAIVGVHVLDTEEFVSAIGSDELPRILKALHSVDRTVLKQHFNPADFRSKQIYPDIWADDEAEERFTELITELNQLTHFYEQSLAQGHDILISIY</sequence>